<organism evidence="2 3">
    <name type="scientific">Marmota monax</name>
    <name type="common">Woodchuck</name>
    <dbReference type="NCBI Taxonomy" id="9995"/>
    <lineage>
        <taxon>Eukaryota</taxon>
        <taxon>Metazoa</taxon>
        <taxon>Chordata</taxon>
        <taxon>Craniata</taxon>
        <taxon>Vertebrata</taxon>
        <taxon>Euteleostomi</taxon>
        <taxon>Mammalia</taxon>
        <taxon>Eutheria</taxon>
        <taxon>Euarchontoglires</taxon>
        <taxon>Glires</taxon>
        <taxon>Rodentia</taxon>
        <taxon>Sciuromorpha</taxon>
        <taxon>Sciuridae</taxon>
        <taxon>Xerinae</taxon>
        <taxon>Marmotini</taxon>
        <taxon>Marmota</taxon>
    </lineage>
</organism>
<evidence type="ECO:0000256" key="1">
    <source>
        <dbReference type="SAM" id="MobiDB-lite"/>
    </source>
</evidence>
<feature type="non-terminal residue" evidence="2">
    <location>
        <position position="102"/>
    </location>
</feature>
<feature type="region of interest" description="Disordered" evidence="1">
    <location>
        <begin position="21"/>
        <end position="42"/>
    </location>
</feature>
<name>A0A5E4CTL5_MARMO</name>
<accession>A0A5E4CTL5</accession>
<gene>
    <name evidence="2" type="ORF">MONAX_5E023218</name>
</gene>
<evidence type="ECO:0000313" key="3">
    <source>
        <dbReference type="Proteomes" id="UP000335636"/>
    </source>
</evidence>
<proteinExistence type="predicted"/>
<dbReference type="EMBL" id="CABDUW010002039">
    <property type="protein sequence ID" value="VTJ85155.1"/>
    <property type="molecule type" value="Genomic_DNA"/>
</dbReference>
<feature type="compositionally biased region" description="Polar residues" evidence="1">
    <location>
        <begin position="26"/>
        <end position="35"/>
    </location>
</feature>
<reference evidence="2" key="1">
    <citation type="submission" date="2019-04" db="EMBL/GenBank/DDBJ databases">
        <authorList>
            <person name="Alioto T."/>
            <person name="Alioto T."/>
        </authorList>
    </citation>
    <scope>NUCLEOTIDE SEQUENCE [LARGE SCALE GENOMIC DNA]</scope>
</reference>
<dbReference type="Proteomes" id="UP000335636">
    <property type="component" value="Unassembled WGS sequence"/>
</dbReference>
<protein>
    <submittedName>
        <fullName evidence="2">Uncharacterized protein</fullName>
    </submittedName>
</protein>
<evidence type="ECO:0000313" key="2">
    <source>
        <dbReference type="EMBL" id="VTJ85155.1"/>
    </source>
</evidence>
<dbReference type="AlphaFoldDB" id="A0A5E4CTL5"/>
<sequence>MAEIQHVLGFFCRERGTARISAGVTRRSSGTQGPVPTSRGPHHRASLLASRHLPLDVETECCAVLEAGLKLEMFLPQPPESRGSRSVPPHLAHTGHLVVACV</sequence>
<comment type="caution">
    <text evidence="2">The sequence shown here is derived from an EMBL/GenBank/DDBJ whole genome shotgun (WGS) entry which is preliminary data.</text>
</comment>
<keyword evidence="3" id="KW-1185">Reference proteome</keyword>